<dbReference type="RefSeq" id="WP_036846168.1">
    <property type="nucleotide sequence ID" value="NZ_FUWL01000005.1"/>
</dbReference>
<dbReference type="EMBL" id="FUWL01000005">
    <property type="protein sequence ID" value="SJZ39923.1"/>
    <property type="molecule type" value="Genomic_DNA"/>
</dbReference>
<name>A0A1T4KC68_PORCN</name>
<feature type="transmembrane region" description="Helical" evidence="1">
    <location>
        <begin position="116"/>
        <end position="134"/>
    </location>
</feature>
<feature type="transmembrane region" description="Helical" evidence="1">
    <location>
        <begin position="146"/>
        <end position="166"/>
    </location>
</feature>
<protein>
    <submittedName>
        <fullName evidence="2">Rod shape-determining protein MreD</fullName>
    </submittedName>
</protein>
<proteinExistence type="predicted"/>
<reference evidence="2 3" key="1">
    <citation type="submission" date="2017-02" db="EMBL/GenBank/DDBJ databases">
        <authorList>
            <person name="Peterson S.W."/>
        </authorList>
    </citation>
    <scope>NUCLEOTIDE SEQUENCE [LARGE SCALE GENOMIC DNA]</scope>
    <source>
        <strain evidence="2 3">ATCC 700135</strain>
    </source>
</reference>
<keyword evidence="1" id="KW-1133">Transmembrane helix</keyword>
<evidence type="ECO:0000313" key="2">
    <source>
        <dbReference type="EMBL" id="SJZ39923.1"/>
    </source>
</evidence>
<feature type="transmembrane region" description="Helical" evidence="1">
    <location>
        <begin position="51"/>
        <end position="68"/>
    </location>
</feature>
<evidence type="ECO:0000313" key="3">
    <source>
        <dbReference type="Proteomes" id="UP000189956"/>
    </source>
</evidence>
<dbReference type="AlphaFoldDB" id="A0A1T4KC68"/>
<feature type="transmembrane region" description="Helical" evidence="1">
    <location>
        <begin position="12"/>
        <end position="39"/>
    </location>
</feature>
<accession>A0A1T4KC68</accession>
<keyword evidence="1" id="KW-0472">Membrane</keyword>
<dbReference type="Proteomes" id="UP000189956">
    <property type="component" value="Unassembled WGS sequence"/>
</dbReference>
<evidence type="ECO:0000256" key="1">
    <source>
        <dbReference type="SAM" id="Phobius"/>
    </source>
</evidence>
<sequence length="172" mass="19895">MKRKYISVLIQLAILVFVQVIFLNNIRVFNYFIPFIYLYPIFKLSVHTPSWIIILLGAITGLILDAFMNTPGLNMASATLISYLRMPIIHLFFADEMDKEDEDFSPSFYSVKGYKYLLYILILCFLHIAVLLLLEAFSLSLYEQTIPYILCSTLISVPLMMILDALSGFRKR</sequence>
<keyword evidence="1" id="KW-0812">Transmembrane</keyword>
<organism evidence="2 3">
    <name type="scientific">Porphyromonas cangingivalis</name>
    <dbReference type="NCBI Taxonomy" id="36874"/>
    <lineage>
        <taxon>Bacteria</taxon>
        <taxon>Pseudomonadati</taxon>
        <taxon>Bacteroidota</taxon>
        <taxon>Bacteroidia</taxon>
        <taxon>Bacteroidales</taxon>
        <taxon>Porphyromonadaceae</taxon>
        <taxon>Porphyromonas</taxon>
    </lineage>
</organism>
<gene>
    <name evidence="2" type="ORF">SAMN02745205_00650</name>
</gene>